<proteinExistence type="predicted"/>
<keyword evidence="2" id="KW-1185">Reference proteome</keyword>
<evidence type="ECO:0000313" key="1">
    <source>
        <dbReference type="EMBL" id="EAW32374.1"/>
    </source>
</evidence>
<dbReference type="AlphaFoldDB" id="A0Y8C0"/>
<comment type="caution">
    <text evidence="1">The sequence shown here is derived from an EMBL/GenBank/DDBJ whole genome shotgun (WGS) entry which is preliminary data.</text>
</comment>
<accession>A0Y8C0</accession>
<sequence length="416" mass="47550">MHTILKNSLSDLKDSLLQLGLPGDEYESHTLLCPLQLHKNSKLHYKLSLLIDKHVEMTKGQRGLKQLEVYRQHWQWVVLNLSRAIFINCWVVVALDSKPYQRDMGSKRYGINHASIKAIVDYLEAQGLIDVAAERQYQNSASIRRIFPSVALAGQLWEYFLDQEQPIAGPYLTINETDDKWEETIFTVSNIESHPDMDDMIAINEFLKPHRWACKAPIRLVYQHNPFQGGRLLTPFQCLADRRKRIRINTTIDDEPICELDFDAHHLRLNVAFNAKEYAGDTPYEDICVKAGVASRAMVKKFITVAMGASDEKSGKSSLMLDGFGSDVIERIHQGALKRYPKLDLFNGWGIFAQNYDSQILKDVMLEGIKEDIVCLPLPNAVAVQQQHRGWAKDVMLETWREKMGGVMTKIKVDLP</sequence>
<evidence type="ECO:0000313" key="2">
    <source>
        <dbReference type="Proteomes" id="UP000004931"/>
    </source>
</evidence>
<protein>
    <submittedName>
        <fullName evidence="1">Uncharacterized protein</fullName>
    </submittedName>
</protein>
<dbReference type="Proteomes" id="UP000004931">
    <property type="component" value="Unassembled WGS sequence"/>
</dbReference>
<dbReference type="OrthoDB" id="5714719at2"/>
<organism evidence="1 2">
    <name type="scientific">marine gamma proteobacterium HTCC2143</name>
    <dbReference type="NCBI Taxonomy" id="247633"/>
    <lineage>
        <taxon>Bacteria</taxon>
        <taxon>Pseudomonadati</taxon>
        <taxon>Pseudomonadota</taxon>
        <taxon>Gammaproteobacteria</taxon>
        <taxon>Cellvibrionales</taxon>
        <taxon>Spongiibacteraceae</taxon>
        <taxon>BD1-7 clade</taxon>
    </lineage>
</organism>
<name>A0Y8C0_9GAMM</name>
<dbReference type="EMBL" id="AAVT01000001">
    <property type="protein sequence ID" value="EAW32374.1"/>
    <property type="molecule type" value="Genomic_DNA"/>
</dbReference>
<reference evidence="1 2" key="1">
    <citation type="journal article" date="2010" name="J. Bacteriol.">
        <title>Genome sequence of the oligotrophic marine Gammaproteobacterium HTCC2143, isolated from the Oregon Coast.</title>
        <authorList>
            <person name="Oh H.M."/>
            <person name="Kang I."/>
            <person name="Ferriera S."/>
            <person name="Giovannoni S.J."/>
            <person name="Cho J.C."/>
        </authorList>
    </citation>
    <scope>NUCLEOTIDE SEQUENCE [LARGE SCALE GENOMIC DNA]</scope>
    <source>
        <strain evidence="1 2">HTCC2143</strain>
    </source>
</reference>
<gene>
    <name evidence="1" type="ORF">GP2143_14001</name>
</gene>
<dbReference type="eggNOG" id="ENOG50335X0">
    <property type="taxonomic scope" value="Bacteria"/>
</dbReference>